<comment type="caution">
    <text evidence="2">The sequence shown here is derived from an EMBL/GenBank/DDBJ whole genome shotgun (WGS) entry which is preliminary data.</text>
</comment>
<feature type="domain" description="Nitroreductase" evidence="1">
    <location>
        <begin position="22"/>
        <end position="181"/>
    </location>
</feature>
<dbReference type="InterPro" id="IPR050461">
    <property type="entry name" value="Nitroreductase_HadB/RutE"/>
</dbReference>
<keyword evidence="3" id="KW-1185">Reference proteome</keyword>
<dbReference type="InterPro" id="IPR029479">
    <property type="entry name" value="Nitroreductase"/>
</dbReference>
<dbReference type="Gene3D" id="3.40.109.10">
    <property type="entry name" value="NADH Oxidase"/>
    <property type="match status" value="1"/>
</dbReference>
<gene>
    <name evidence="2" type="ORF">GCM10011519_24980</name>
</gene>
<dbReference type="Pfam" id="PF00881">
    <property type="entry name" value="Nitroreductase"/>
    <property type="match status" value="1"/>
</dbReference>
<sequence>MTTSTLETLSETGRSLLFSEARTANTFADVPVGDEQLRSIWELARFSPTMANSQPQRVLFVRTPEGKQRLAVHLAEGNRAKALGAPVVAVLAYDTDFHQQFPTTFPARGEALKEQFGGMDEEARGHVAKYSAALATGVLLLAIRSHGLAAGPMAGFDAAGIDEEFFAGTTWHSHLVVNIGHPGSDPWFDRLPRVDVDDALAWA</sequence>
<dbReference type="PANTHER" id="PTHR43543:SF1">
    <property type="entry name" value="MALONIC SEMIALDEHYDE REDUCTASE RUTE-RELATED"/>
    <property type="match status" value="1"/>
</dbReference>
<dbReference type="RefSeq" id="WP_188780067.1">
    <property type="nucleotide sequence ID" value="NZ_BMKQ01000001.1"/>
</dbReference>
<dbReference type="NCBIfam" id="NF003768">
    <property type="entry name" value="PRK05365.1"/>
    <property type="match status" value="1"/>
</dbReference>
<proteinExistence type="predicted"/>
<accession>A0A917F6Z8</accession>
<evidence type="ECO:0000259" key="1">
    <source>
        <dbReference type="Pfam" id="PF00881"/>
    </source>
</evidence>
<dbReference type="SUPFAM" id="SSF55469">
    <property type="entry name" value="FMN-dependent nitroreductase-like"/>
    <property type="match status" value="1"/>
</dbReference>
<evidence type="ECO:0000313" key="3">
    <source>
        <dbReference type="Proteomes" id="UP000649179"/>
    </source>
</evidence>
<dbReference type="InterPro" id="IPR000415">
    <property type="entry name" value="Nitroreductase-like"/>
</dbReference>
<reference evidence="2" key="2">
    <citation type="submission" date="2020-09" db="EMBL/GenBank/DDBJ databases">
        <authorList>
            <person name="Sun Q."/>
            <person name="Zhou Y."/>
        </authorList>
    </citation>
    <scope>NUCLEOTIDE SEQUENCE</scope>
    <source>
        <strain evidence="2">CGMCC 1.16067</strain>
    </source>
</reference>
<dbReference type="EMBL" id="BMKQ01000001">
    <property type="protein sequence ID" value="GGF49970.1"/>
    <property type="molecule type" value="Genomic_DNA"/>
</dbReference>
<dbReference type="AlphaFoldDB" id="A0A917F6Z8"/>
<evidence type="ECO:0000313" key="2">
    <source>
        <dbReference type="EMBL" id="GGF49970.1"/>
    </source>
</evidence>
<dbReference type="GO" id="GO:0016491">
    <property type="term" value="F:oxidoreductase activity"/>
    <property type="evidence" value="ECO:0007669"/>
    <property type="project" value="InterPro"/>
</dbReference>
<dbReference type="Proteomes" id="UP000649179">
    <property type="component" value="Unassembled WGS sequence"/>
</dbReference>
<reference evidence="2" key="1">
    <citation type="journal article" date="2014" name="Int. J. Syst. Evol. Microbiol.">
        <title>Complete genome sequence of Corynebacterium casei LMG S-19264T (=DSM 44701T), isolated from a smear-ripened cheese.</title>
        <authorList>
            <consortium name="US DOE Joint Genome Institute (JGI-PGF)"/>
            <person name="Walter F."/>
            <person name="Albersmeier A."/>
            <person name="Kalinowski J."/>
            <person name="Ruckert C."/>
        </authorList>
    </citation>
    <scope>NUCLEOTIDE SEQUENCE</scope>
    <source>
        <strain evidence="2">CGMCC 1.16067</strain>
    </source>
</reference>
<organism evidence="2 3">
    <name type="scientific">Marmoricola endophyticus</name>
    <dbReference type="NCBI Taxonomy" id="2040280"/>
    <lineage>
        <taxon>Bacteria</taxon>
        <taxon>Bacillati</taxon>
        <taxon>Actinomycetota</taxon>
        <taxon>Actinomycetes</taxon>
        <taxon>Propionibacteriales</taxon>
        <taxon>Nocardioidaceae</taxon>
        <taxon>Marmoricola</taxon>
    </lineage>
</organism>
<dbReference type="PANTHER" id="PTHR43543">
    <property type="entry name" value="MALONIC SEMIALDEHYDE REDUCTASE RUTE-RELATED"/>
    <property type="match status" value="1"/>
</dbReference>
<protein>
    <submittedName>
        <fullName evidence="2">NADH dehydrogenase/NAD(P)H nitroreductase</fullName>
    </submittedName>
</protein>
<name>A0A917F6Z8_9ACTN</name>